<gene>
    <name evidence="6" type="ORF">Agub_g3229</name>
</gene>
<dbReference type="GO" id="GO:0003860">
    <property type="term" value="F:3-hydroxyisobutyryl-CoA hydrolase activity"/>
    <property type="evidence" value="ECO:0007669"/>
    <property type="project" value="UniProtKB-UniRule"/>
</dbReference>
<evidence type="ECO:0000313" key="6">
    <source>
        <dbReference type="EMBL" id="GFR42322.1"/>
    </source>
</evidence>
<dbReference type="PANTHER" id="PTHR43176:SF3">
    <property type="entry name" value="3-HYDROXYISOBUTYRYL-COA HYDROLASE, MITOCHONDRIAL"/>
    <property type="match status" value="1"/>
</dbReference>
<keyword evidence="3 4" id="KW-0378">Hydrolase</keyword>
<organism evidence="6 7">
    <name type="scientific">Astrephomene gubernaculifera</name>
    <dbReference type="NCBI Taxonomy" id="47775"/>
    <lineage>
        <taxon>Eukaryota</taxon>
        <taxon>Viridiplantae</taxon>
        <taxon>Chlorophyta</taxon>
        <taxon>core chlorophytes</taxon>
        <taxon>Chlorophyceae</taxon>
        <taxon>CS clade</taxon>
        <taxon>Chlamydomonadales</taxon>
        <taxon>Astrephomenaceae</taxon>
        <taxon>Astrephomene</taxon>
    </lineage>
</organism>
<evidence type="ECO:0000256" key="1">
    <source>
        <dbReference type="ARBA" id="ARBA00001709"/>
    </source>
</evidence>
<dbReference type="SUPFAM" id="SSF52096">
    <property type="entry name" value="ClpP/crotonase"/>
    <property type="match status" value="1"/>
</dbReference>
<evidence type="ECO:0000313" key="7">
    <source>
        <dbReference type="Proteomes" id="UP001054857"/>
    </source>
</evidence>
<reference evidence="6 7" key="1">
    <citation type="journal article" date="2021" name="Sci. Rep.">
        <title>Genome sequencing of the multicellular alga Astrephomene provides insights into convergent evolution of germ-soma differentiation.</title>
        <authorList>
            <person name="Yamashita S."/>
            <person name="Yamamoto K."/>
            <person name="Matsuzaki R."/>
            <person name="Suzuki S."/>
            <person name="Yamaguchi H."/>
            <person name="Hirooka S."/>
            <person name="Minakuchi Y."/>
            <person name="Miyagishima S."/>
            <person name="Kawachi M."/>
            <person name="Toyoda A."/>
            <person name="Nozaki H."/>
        </authorList>
    </citation>
    <scope>NUCLEOTIDE SEQUENCE [LARGE SCALE GENOMIC DNA]</scope>
    <source>
        <strain evidence="6 7">NIES-4017</strain>
    </source>
</reference>
<evidence type="ECO:0000259" key="5">
    <source>
        <dbReference type="Pfam" id="PF16113"/>
    </source>
</evidence>
<dbReference type="GO" id="GO:0006574">
    <property type="term" value="P:L-valine catabolic process"/>
    <property type="evidence" value="ECO:0007669"/>
    <property type="project" value="UniProtKB-UniRule"/>
</dbReference>
<dbReference type="InterPro" id="IPR029045">
    <property type="entry name" value="ClpP/crotonase-like_dom_sf"/>
</dbReference>
<sequence>GRGGGGGAGGPSREEVRAFLKSTLAALRRGSPLSHAVTWEMLRRSAAAHMLLPQCLEMEFAMAAHFVHGHADFLEGVRALLVDKDNAPVWRYGRVGEVPAAAVQRVFEPL</sequence>
<name>A0AAD3HIP8_9CHLO</name>
<dbReference type="Proteomes" id="UP001054857">
    <property type="component" value="Unassembled WGS sequence"/>
</dbReference>
<keyword evidence="7" id="KW-1185">Reference proteome</keyword>
<proteinExistence type="inferred from homology"/>
<dbReference type="Pfam" id="PF16113">
    <property type="entry name" value="ECH_2"/>
    <property type="match status" value="1"/>
</dbReference>
<dbReference type="AlphaFoldDB" id="A0AAD3HIP8"/>
<comment type="similarity">
    <text evidence="4">Belongs to the enoyl-CoA hydratase/isomerase family.</text>
</comment>
<feature type="non-terminal residue" evidence="6">
    <location>
        <position position="110"/>
    </location>
</feature>
<feature type="non-terminal residue" evidence="6">
    <location>
        <position position="1"/>
    </location>
</feature>
<dbReference type="EMBL" id="BMAR01000003">
    <property type="protein sequence ID" value="GFR42322.1"/>
    <property type="molecule type" value="Genomic_DNA"/>
</dbReference>
<dbReference type="PANTHER" id="PTHR43176">
    <property type="entry name" value="3-HYDROXYISOBUTYRYL-COA HYDROLASE-RELATED"/>
    <property type="match status" value="1"/>
</dbReference>
<comment type="caution">
    <text evidence="6">The sequence shown here is derived from an EMBL/GenBank/DDBJ whole genome shotgun (WGS) entry which is preliminary data.</text>
</comment>
<protein>
    <recommendedName>
        <fullName evidence="2 4">3-hydroxyisobutyryl-CoA hydrolase</fullName>
        <shortName evidence="4">HIB-CoA hydrolase</shortName>
        <shortName evidence="4">HIBYL-CoA-H</shortName>
        <ecNumber evidence="2 4">3.1.2.4</ecNumber>
    </recommendedName>
    <alternativeName>
        <fullName evidence="4">3-hydroxyisobutyryl-coenzyme A hydrolase</fullName>
    </alternativeName>
</protein>
<dbReference type="InterPro" id="IPR032259">
    <property type="entry name" value="HIBYL-CoA-H"/>
</dbReference>
<dbReference type="EC" id="3.1.2.4" evidence="2 4"/>
<feature type="domain" description="Enoyl-CoA hydratase/isomerase" evidence="5">
    <location>
        <begin position="15"/>
        <end position="107"/>
    </location>
</feature>
<accession>A0AAD3HIP8</accession>
<evidence type="ECO:0000256" key="3">
    <source>
        <dbReference type="ARBA" id="ARBA00022801"/>
    </source>
</evidence>
<evidence type="ECO:0000256" key="2">
    <source>
        <dbReference type="ARBA" id="ARBA00011915"/>
    </source>
</evidence>
<evidence type="ECO:0000256" key="4">
    <source>
        <dbReference type="RuleBase" id="RU369070"/>
    </source>
</evidence>
<dbReference type="Gene3D" id="3.90.226.10">
    <property type="entry name" value="2-enoyl-CoA Hydratase, Chain A, domain 1"/>
    <property type="match status" value="1"/>
</dbReference>
<comment type="function">
    <text evidence="4">Hydrolyzes 3-hydroxyisobutyryl-CoA (HIBYL-CoA), a saline catabolite. Has high activity toward isobutyryl-CoA. Could be an isobutyryl-CoA dehydrogenase that functions in valine catabolism.</text>
</comment>
<comment type="pathway">
    <text evidence="4">Amino-acid degradation; L-valine degradation.</text>
</comment>
<dbReference type="InterPro" id="IPR045004">
    <property type="entry name" value="ECH_dom"/>
</dbReference>
<comment type="catalytic activity">
    <reaction evidence="1 4">
        <text>3-hydroxy-2-methylpropanoyl-CoA + H2O = 3-hydroxy-2-methylpropanoate + CoA + H(+)</text>
        <dbReference type="Rhea" id="RHEA:20888"/>
        <dbReference type="ChEBI" id="CHEBI:11805"/>
        <dbReference type="ChEBI" id="CHEBI:15377"/>
        <dbReference type="ChEBI" id="CHEBI:15378"/>
        <dbReference type="ChEBI" id="CHEBI:57287"/>
        <dbReference type="ChEBI" id="CHEBI:57340"/>
        <dbReference type="EC" id="3.1.2.4"/>
    </reaction>
</comment>